<accession>A0A8K0P7H5</accession>
<dbReference type="PANTHER" id="PTHR28593">
    <property type="entry name" value="METEORIN-LIKE PROTEIN"/>
    <property type="match status" value="1"/>
</dbReference>
<dbReference type="OrthoDB" id="6092325at2759"/>
<reference evidence="6" key="2">
    <citation type="submission" date="2017-10" db="EMBL/GenBank/DDBJ databases">
        <title>Ladona fulva Genome sequencing and assembly.</title>
        <authorList>
            <person name="Murali S."/>
            <person name="Richards S."/>
            <person name="Bandaranaike D."/>
            <person name="Bellair M."/>
            <person name="Blankenburg K."/>
            <person name="Chao H."/>
            <person name="Dinh H."/>
            <person name="Doddapaneni H."/>
            <person name="Dugan-Rocha S."/>
            <person name="Elkadiri S."/>
            <person name="Gnanaolivu R."/>
            <person name="Hernandez B."/>
            <person name="Skinner E."/>
            <person name="Javaid M."/>
            <person name="Lee S."/>
            <person name="Li M."/>
            <person name="Ming W."/>
            <person name="Munidasa M."/>
            <person name="Muniz J."/>
            <person name="Nguyen L."/>
            <person name="Hughes D."/>
            <person name="Osuji N."/>
            <person name="Pu L.-L."/>
            <person name="Puazo M."/>
            <person name="Qu C."/>
            <person name="Quiroz J."/>
            <person name="Raj R."/>
            <person name="Weissenberger G."/>
            <person name="Xin Y."/>
            <person name="Zou X."/>
            <person name="Han Y."/>
            <person name="Worley K."/>
            <person name="Muzny D."/>
            <person name="Gibbs R."/>
        </authorList>
    </citation>
    <scope>NUCLEOTIDE SEQUENCE</scope>
    <source>
        <strain evidence="6">Sampled in the wild</strain>
    </source>
</reference>
<evidence type="ECO:0000313" key="6">
    <source>
        <dbReference type="EMBL" id="KAG8235987.1"/>
    </source>
</evidence>
<evidence type="ECO:0000256" key="2">
    <source>
        <dbReference type="ARBA" id="ARBA00005669"/>
    </source>
</evidence>
<organism evidence="6 7">
    <name type="scientific">Ladona fulva</name>
    <name type="common">Scarce chaser dragonfly</name>
    <name type="synonym">Libellula fulva</name>
    <dbReference type="NCBI Taxonomy" id="123851"/>
    <lineage>
        <taxon>Eukaryota</taxon>
        <taxon>Metazoa</taxon>
        <taxon>Ecdysozoa</taxon>
        <taxon>Arthropoda</taxon>
        <taxon>Hexapoda</taxon>
        <taxon>Insecta</taxon>
        <taxon>Pterygota</taxon>
        <taxon>Palaeoptera</taxon>
        <taxon>Odonata</taxon>
        <taxon>Epiprocta</taxon>
        <taxon>Anisoptera</taxon>
        <taxon>Libelluloidea</taxon>
        <taxon>Libellulidae</taxon>
        <taxon>Ladona</taxon>
    </lineage>
</organism>
<dbReference type="PANTHER" id="PTHR28593:SF3">
    <property type="entry name" value="METEORIN-LIKE PROTEIN"/>
    <property type="match status" value="1"/>
</dbReference>
<evidence type="ECO:0000256" key="4">
    <source>
        <dbReference type="ARBA" id="ARBA00022729"/>
    </source>
</evidence>
<protein>
    <recommendedName>
        <fullName evidence="8">Meteorin-like protein</fullName>
    </recommendedName>
</protein>
<dbReference type="GO" id="GO:0005615">
    <property type="term" value="C:extracellular space"/>
    <property type="evidence" value="ECO:0007669"/>
    <property type="project" value="TreeGrafter"/>
</dbReference>
<gene>
    <name evidence="6" type="ORF">J437_LFUL015141</name>
</gene>
<comment type="caution">
    <text evidence="6">The sequence shown here is derived from an EMBL/GenBank/DDBJ whole genome shotgun (WGS) entry which is preliminary data.</text>
</comment>
<dbReference type="GO" id="GO:0005179">
    <property type="term" value="F:hormone activity"/>
    <property type="evidence" value="ECO:0007669"/>
    <property type="project" value="TreeGrafter"/>
</dbReference>
<keyword evidence="7" id="KW-1185">Reference proteome</keyword>
<dbReference type="AlphaFoldDB" id="A0A8K0P7H5"/>
<comment type="similarity">
    <text evidence="2">Belongs to the meteorin family.</text>
</comment>
<evidence type="ECO:0000256" key="5">
    <source>
        <dbReference type="ARBA" id="ARBA00023157"/>
    </source>
</evidence>
<proteinExistence type="inferred from homology"/>
<reference evidence="6" key="1">
    <citation type="submission" date="2013-04" db="EMBL/GenBank/DDBJ databases">
        <authorList>
            <person name="Qu J."/>
            <person name="Murali S.C."/>
            <person name="Bandaranaike D."/>
            <person name="Bellair M."/>
            <person name="Blankenburg K."/>
            <person name="Chao H."/>
            <person name="Dinh H."/>
            <person name="Doddapaneni H."/>
            <person name="Downs B."/>
            <person name="Dugan-Rocha S."/>
            <person name="Elkadiri S."/>
            <person name="Gnanaolivu R.D."/>
            <person name="Hernandez B."/>
            <person name="Javaid M."/>
            <person name="Jayaseelan J.C."/>
            <person name="Lee S."/>
            <person name="Li M."/>
            <person name="Ming W."/>
            <person name="Munidasa M."/>
            <person name="Muniz J."/>
            <person name="Nguyen L."/>
            <person name="Ongeri F."/>
            <person name="Osuji N."/>
            <person name="Pu L.-L."/>
            <person name="Puazo M."/>
            <person name="Qu C."/>
            <person name="Quiroz J."/>
            <person name="Raj R."/>
            <person name="Weissenberger G."/>
            <person name="Xin Y."/>
            <person name="Zou X."/>
            <person name="Han Y."/>
            <person name="Richards S."/>
            <person name="Worley K."/>
            <person name="Muzny D."/>
            <person name="Gibbs R."/>
        </authorList>
    </citation>
    <scope>NUCLEOTIDE SEQUENCE</scope>
    <source>
        <strain evidence="6">Sampled in the wild</strain>
    </source>
</reference>
<keyword evidence="4" id="KW-0732">Signal</keyword>
<sequence>MDTPGFAREIVTSGLEAEREGGSDGGVGIRPVYLRCSQGAVSWAYPRGALRVLLRLAGGNEEFRGCVRLGRTWKGARLFLEGVHSLHPLFPQTTDGEAEGPRVRCFQSRNSQAALYVEATPGGISPKGRTVASFEYHLQPLPNGVKSFDPSEECRPCTVDEMTHAFCSSDLVTRGTIRSIESHDDPEMSQLRVRVTKLIRRTRAPPPPLEGDSEDTELEEKWWDGARGVTLHVPTFCGPRHGAGEFVFMAQRKLGQLRVKCAPRIEAWAELARKANRLSASPCLLLA</sequence>
<keyword evidence="5" id="KW-1015">Disulfide bond</keyword>
<evidence type="ECO:0008006" key="8">
    <source>
        <dbReference type="Google" id="ProtNLM"/>
    </source>
</evidence>
<evidence type="ECO:0000256" key="1">
    <source>
        <dbReference type="ARBA" id="ARBA00004613"/>
    </source>
</evidence>
<evidence type="ECO:0000313" key="7">
    <source>
        <dbReference type="Proteomes" id="UP000792457"/>
    </source>
</evidence>
<dbReference type="EMBL" id="KZ308975">
    <property type="protein sequence ID" value="KAG8235987.1"/>
    <property type="molecule type" value="Genomic_DNA"/>
</dbReference>
<evidence type="ECO:0000256" key="3">
    <source>
        <dbReference type="ARBA" id="ARBA00022525"/>
    </source>
</evidence>
<keyword evidence="3" id="KW-0964">Secreted</keyword>
<dbReference type="Proteomes" id="UP000792457">
    <property type="component" value="Unassembled WGS sequence"/>
</dbReference>
<dbReference type="InterPro" id="IPR051998">
    <property type="entry name" value="Meteorin-like"/>
</dbReference>
<comment type="subcellular location">
    <subcellularLocation>
        <location evidence="1">Secreted</location>
    </subcellularLocation>
</comment>
<name>A0A8K0P7H5_LADFU</name>